<dbReference type="OrthoDB" id="67716at2759"/>
<evidence type="ECO:0000313" key="5">
    <source>
        <dbReference type="EMBL" id="EER35463.1"/>
    </source>
</evidence>
<dbReference type="STRING" id="294747.C5M2B3"/>
<dbReference type="PANTHER" id="PTHR21286">
    <property type="entry name" value="NUCLEAR PORE COMPLEX PROTEIN NUP160"/>
    <property type="match status" value="1"/>
</dbReference>
<dbReference type="Pfam" id="PF11715">
    <property type="entry name" value="Beta-prop_Nup120_160"/>
    <property type="match status" value="1"/>
</dbReference>
<evidence type="ECO:0000256" key="1">
    <source>
        <dbReference type="ARBA" id="ARBA00004123"/>
    </source>
</evidence>
<evidence type="ECO:0000256" key="2">
    <source>
        <dbReference type="ARBA" id="ARBA00022448"/>
    </source>
</evidence>
<dbReference type="KEGG" id="ctp:CTRG_00202"/>
<dbReference type="InterPro" id="IPR021717">
    <property type="entry name" value="Nucleoporin_Nup160"/>
</dbReference>
<dbReference type="PANTHER" id="PTHR21286:SF0">
    <property type="entry name" value="NUCLEAR PORE COMPLEX PROTEIN NUP160"/>
    <property type="match status" value="1"/>
</dbReference>
<protein>
    <recommendedName>
        <fullName evidence="4">Nucleoporin Nup120/160 beta-propeller domain-containing protein</fullName>
    </recommendedName>
</protein>
<dbReference type="HOGENOM" id="CLU_278739_0_0_1"/>
<dbReference type="GO" id="GO:0005643">
    <property type="term" value="C:nuclear pore"/>
    <property type="evidence" value="ECO:0007669"/>
    <property type="project" value="TreeGrafter"/>
</dbReference>
<sequence>MNFQKPQQPDNCEVIMNVSYSSSSIVGHKDSYRNYRVKLPLTYPSKTTTNSSSSSLSPNDEFHKQTAAISNIIKFPSHSLVNAASVSVLNDLKTIVLTPLEFETNKLGFNLKNIIFDLPHPIISTNCFTVQYHENDNIIIDFIDESYLCITLKISVDNFVRNQRLPLDKFETWGQISVPYSFELRSSPFYLTHLDDLNLIVSLKDGGLLHFKRQEVLGEFTVNNFQEQTQTLSFFGLFGKSGNNKNKEIVLEGISSNSIVDALRINDLVITLSANKVLKIWQLETHQNLDMISLTDDETNSWLTAIPSKYFKHIHNDDKHYITFFITTESGDSSKSMFAFKIFELDEESSSLKELTDFSFQPEVPNSLLSSSDIFFHESTFQNTIWFIQDYDVNIADNSLEYHLLWKSNTSSILVKYSISLATGSITSINISHPGTLETGEEDISAYHDKDYYYNKIFNSGYYDRLIVMAAIKVLGQHGKTDVSFDYGLRLAAEKVIKSQSTPETIKNNWFKLQSLCDEFKKLSDEVLSLTVFEDRILTSHVNGYGIFRPSSYFESFQNKTLSSPDGQLMRIFDKFRTVISNRSYHKLYEELLKSKNVTADDVTRLFSSFVEGRISPEEIRTILGELEKIPDSVELVKSLIGNNGFELISNDQDYTILGDFNRISSITIFKNIITAHENLLMDLVVLLIICETNEALIGFLNEIRKALWNYNVLDTVFDTSLDENEIVETTSMGRLQSSTFWVAVAMGNHKQLYSLINDCKLNEAFDYLCNNILSSDNYLIDVVVELIKNRQSYYLKPKFLDKLNQDKVIDRFLSGVIYAFANDGDSFCEVFNDYDFFKDMQKTEQLEPLEETPILCDHLSTFFNKPTKSQYFNAVAGLADVLMILNNKGIEIQAKSIEIACKFKLLAIENEPSKQIQQNYYGNLLDLSLEVSNYDLITKCFNNLTTVHYFKGFFTRFINQIAWEDKLDIIFPSTSQNSDYDIYKKYFSLVDDIILECANNASLSRSLKYYEYLYSWRLIGCTNGEENQLGDKRGAIEALYLFITRFISESDKSTERKVKLKILEFYMIILNVFKSFTDDEDKWILKYTGNRRSIIKLDDLKIEYLEWLKILDDDLTQLV</sequence>
<evidence type="ECO:0000313" key="6">
    <source>
        <dbReference type="Proteomes" id="UP000002037"/>
    </source>
</evidence>
<dbReference type="GO" id="GO:0017056">
    <property type="term" value="F:structural constituent of nuclear pore"/>
    <property type="evidence" value="ECO:0007669"/>
    <property type="project" value="TreeGrafter"/>
</dbReference>
<dbReference type="Proteomes" id="UP000002037">
    <property type="component" value="Unassembled WGS sequence"/>
</dbReference>
<dbReference type="RefSeq" id="XP_002545421.1">
    <property type="nucleotide sequence ID" value="XM_002545375.1"/>
</dbReference>
<name>C5M2B3_CANTT</name>
<accession>C5M2B3</accession>
<evidence type="ECO:0000259" key="4">
    <source>
        <dbReference type="Pfam" id="PF11715"/>
    </source>
</evidence>
<comment type="subcellular location">
    <subcellularLocation>
        <location evidence="1">Nucleus</location>
    </subcellularLocation>
</comment>
<organism evidence="5 6">
    <name type="scientific">Candida tropicalis (strain ATCC MYA-3404 / T1)</name>
    <name type="common">Yeast</name>
    <dbReference type="NCBI Taxonomy" id="294747"/>
    <lineage>
        <taxon>Eukaryota</taxon>
        <taxon>Fungi</taxon>
        <taxon>Dikarya</taxon>
        <taxon>Ascomycota</taxon>
        <taxon>Saccharomycotina</taxon>
        <taxon>Pichiomycetes</taxon>
        <taxon>Debaryomycetaceae</taxon>
        <taxon>Candida/Lodderomyces clade</taxon>
        <taxon>Candida</taxon>
    </lineage>
</organism>
<dbReference type="GeneID" id="8297232"/>
<keyword evidence="3" id="KW-0539">Nucleus</keyword>
<dbReference type="InterPro" id="IPR059141">
    <property type="entry name" value="Beta-prop_Nup120_160"/>
</dbReference>
<keyword evidence="6" id="KW-1185">Reference proteome</keyword>
<dbReference type="EMBL" id="GG692395">
    <property type="protein sequence ID" value="EER35463.1"/>
    <property type="molecule type" value="Genomic_DNA"/>
</dbReference>
<proteinExistence type="predicted"/>
<feature type="domain" description="Nucleoporin Nup120/160 beta-propeller" evidence="4">
    <location>
        <begin position="87"/>
        <end position="555"/>
    </location>
</feature>
<dbReference type="AlphaFoldDB" id="C5M2B3"/>
<keyword evidence="2" id="KW-0813">Transport</keyword>
<dbReference type="VEuPathDB" id="FungiDB:CTRG_00202"/>
<dbReference type="eggNOG" id="KOG4521">
    <property type="taxonomic scope" value="Eukaryota"/>
</dbReference>
<evidence type="ECO:0000256" key="3">
    <source>
        <dbReference type="ARBA" id="ARBA00023242"/>
    </source>
</evidence>
<gene>
    <name evidence="5" type="ORF">CTRG_00202</name>
</gene>
<reference evidence="5 6" key="1">
    <citation type="journal article" date="2009" name="Nature">
        <title>Evolution of pathogenicity and sexual reproduction in eight Candida genomes.</title>
        <authorList>
            <person name="Butler G."/>
            <person name="Rasmussen M.D."/>
            <person name="Lin M.F."/>
            <person name="Santos M.A."/>
            <person name="Sakthikumar S."/>
            <person name="Munro C.A."/>
            <person name="Rheinbay E."/>
            <person name="Grabherr M."/>
            <person name="Forche A."/>
            <person name="Reedy J.L."/>
            <person name="Agrafioti I."/>
            <person name="Arnaud M.B."/>
            <person name="Bates S."/>
            <person name="Brown A.J."/>
            <person name="Brunke S."/>
            <person name="Costanzo M.C."/>
            <person name="Fitzpatrick D.A."/>
            <person name="de Groot P.W."/>
            <person name="Harris D."/>
            <person name="Hoyer L.L."/>
            <person name="Hube B."/>
            <person name="Klis F.M."/>
            <person name="Kodira C."/>
            <person name="Lennard N."/>
            <person name="Logue M.E."/>
            <person name="Martin R."/>
            <person name="Neiman A.M."/>
            <person name="Nikolaou E."/>
            <person name="Quail M.A."/>
            <person name="Quinn J."/>
            <person name="Santos M.C."/>
            <person name="Schmitzberger F.F."/>
            <person name="Sherlock G."/>
            <person name="Shah P."/>
            <person name="Silverstein K.A."/>
            <person name="Skrzypek M.S."/>
            <person name="Soll D."/>
            <person name="Staggs R."/>
            <person name="Stansfield I."/>
            <person name="Stumpf M.P."/>
            <person name="Sudbery P.E."/>
            <person name="Srikantha T."/>
            <person name="Zeng Q."/>
            <person name="Berman J."/>
            <person name="Berriman M."/>
            <person name="Heitman J."/>
            <person name="Gow N.A."/>
            <person name="Lorenz M.C."/>
            <person name="Birren B.W."/>
            <person name="Kellis M."/>
            <person name="Cuomo C.A."/>
        </authorList>
    </citation>
    <scope>NUCLEOTIDE SEQUENCE [LARGE SCALE GENOMIC DNA]</scope>
    <source>
        <strain evidence="6">ATCC MYA-3404 / T1</strain>
    </source>
</reference>